<protein>
    <submittedName>
        <fullName evidence="1">Uncharacterized protein</fullName>
    </submittedName>
</protein>
<accession>A0A382XNJ8</accession>
<dbReference type="AlphaFoldDB" id="A0A382XNJ8"/>
<evidence type="ECO:0000313" key="1">
    <source>
        <dbReference type="EMBL" id="SVD72409.1"/>
    </source>
</evidence>
<proteinExistence type="predicted"/>
<name>A0A382XNJ8_9ZZZZ</name>
<sequence length="34" mass="3712">MLVVTLAIEFHQTSIPASQFPPATGFQHALFKAL</sequence>
<gene>
    <name evidence="1" type="ORF">METZ01_LOCUS425263</name>
</gene>
<dbReference type="EMBL" id="UINC01169059">
    <property type="protein sequence ID" value="SVD72409.1"/>
    <property type="molecule type" value="Genomic_DNA"/>
</dbReference>
<organism evidence="1">
    <name type="scientific">marine metagenome</name>
    <dbReference type="NCBI Taxonomy" id="408172"/>
    <lineage>
        <taxon>unclassified sequences</taxon>
        <taxon>metagenomes</taxon>
        <taxon>ecological metagenomes</taxon>
    </lineage>
</organism>
<reference evidence="1" key="1">
    <citation type="submission" date="2018-05" db="EMBL/GenBank/DDBJ databases">
        <authorList>
            <person name="Lanie J.A."/>
            <person name="Ng W.-L."/>
            <person name="Kazmierczak K.M."/>
            <person name="Andrzejewski T.M."/>
            <person name="Davidsen T.M."/>
            <person name="Wayne K.J."/>
            <person name="Tettelin H."/>
            <person name="Glass J.I."/>
            <person name="Rusch D."/>
            <person name="Podicherti R."/>
            <person name="Tsui H.-C.T."/>
            <person name="Winkler M.E."/>
        </authorList>
    </citation>
    <scope>NUCLEOTIDE SEQUENCE</scope>
</reference>